<dbReference type="RefSeq" id="WP_167333305.1">
    <property type="nucleotide sequence ID" value="NZ_HG322952.1"/>
</dbReference>
<comment type="caution">
    <text evidence="2">The sequence shown here is derived from an EMBL/GenBank/DDBJ whole genome shotgun (WGS) entry which is preliminary data.</text>
</comment>
<protein>
    <submittedName>
        <fullName evidence="2">Uncharacterized protein</fullName>
    </submittedName>
</protein>
<feature type="transmembrane region" description="Helical" evidence="1">
    <location>
        <begin position="12"/>
        <end position="30"/>
    </location>
</feature>
<keyword evidence="1" id="KW-1133">Transmembrane helix</keyword>
<accession>A0A7X6MUR3</accession>
<name>A0A7X6MUR3_9MYCO</name>
<dbReference type="Proteomes" id="UP000518188">
    <property type="component" value="Unassembled WGS sequence"/>
</dbReference>
<dbReference type="EMBL" id="JAAXPJ010000017">
    <property type="protein sequence ID" value="NKZ15290.1"/>
    <property type="molecule type" value="Genomic_DNA"/>
</dbReference>
<dbReference type="AlphaFoldDB" id="A0A7X6MUR3"/>
<sequence length="46" mass="4997">MTYLADHSLLLTVPAFLPAVLVVLLISYVARREHTSADDDGGVDLK</sequence>
<organism evidence="2 3">
    <name type="scientific">Mycolicibacterium septicum DSM 44393</name>
    <dbReference type="NCBI Taxonomy" id="1341646"/>
    <lineage>
        <taxon>Bacteria</taxon>
        <taxon>Bacillati</taxon>
        <taxon>Actinomycetota</taxon>
        <taxon>Actinomycetes</taxon>
        <taxon>Mycobacteriales</taxon>
        <taxon>Mycobacteriaceae</taxon>
        <taxon>Mycolicibacterium</taxon>
    </lineage>
</organism>
<evidence type="ECO:0000313" key="3">
    <source>
        <dbReference type="Proteomes" id="UP000518188"/>
    </source>
</evidence>
<evidence type="ECO:0000313" key="2">
    <source>
        <dbReference type="EMBL" id="NKZ15290.1"/>
    </source>
</evidence>
<evidence type="ECO:0000256" key="1">
    <source>
        <dbReference type="SAM" id="Phobius"/>
    </source>
</evidence>
<keyword evidence="1" id="KW-0812">Transmembrane</keyword>
<proteinExistence type="predicted"/>
<reference evidence="2 3" key="1">
    <citation type="submission" date="2020-04" db="EMBL/GenBank/DDBJ databases">
        <title>MicrobeNet Type strains.</title>
        <authorList>
            <person name="Nicholson A.C."/>
        </authorList>
    </citation>
    <scope>NUCLEOTIDE SEQUENCE [LARGE SCALE GENOMIC DNA]</scope>
    <source>
        <strain evidence="2 3">ATCC 700731</strain>
    </source>
</reference>
<gene>
    <name evidence="2" type="ORF">HGA11_30400</name>
</gene>
<keyword evidence="1" id="KW-0472">Membrane</keyword>